<dbReference type="OrthoDB" id="5873540at2759"/>
<dbReference type="AlphaFoldDB" id="A0A0B1SFD1"/>
<dbReference type="Proteomes" id="UP000053660">
    <property type="component" value="Unassembled WGS sequence"/>
</dbReference>
<sequence>MKPYVPRIGDTEKELMDHYFLVEGEQLLKLFRYCPQCGTKLSKVELTAAGTAPVVRFLCPLCSLRAPYASKWEGQKRAVEHSREKMFKGNVAACVSLITTGLRFVELKRFAEQLRLSLFSDTYYWKIFSLTKPAIEKVYSRHEEHVMDVVISNYQAGEGLHLAADGAYDSRGYSALIGKVVLSDTATKLILRTEVLHRSETGNISQRMEIEGIRRLFRWISARNLSIASLTTDRSRAVGKLLSDMEGEIGLVQHYYDGWHLVKWLGNELLKASKKRDCGQILFWIEKIKTHCWNSIAVGARSRIDIPPIFNTCLMHIRDVHNWQEEDITGPYNSCSHEALTGPRPETLPLESDAYQNFRKVVLTKS</sequence>
<proteinExistence type="predicted"/>
<accession>A0A0B1SFD1</accession>
<reference evidence="1 2" key="1">
    <citation type="submission" date="2014-03" db="EMBL/GenBank/DDBJ databases">
        <title>Draft genome of the hookworm Oesophagostomum dentatum.</title>
        <authorList>
            <person name="Mitreva M."/>
        </authorList>
    </citation>
    <scope>NUCLEOTIDE SEQUENCE [LARGE SCALE GENOMIC DNA]</scope>
    <source>
        <strain evidence="1 2">OD-Hann</strain>
    </source>
</reference>
<evidence type="ECO:0000313" key="2">
    <source>
        <dbReference type="Proteomes" id="UP000053660"/>
    </source>
</evidence>
<keyword evidence="2" id="KW-1185">Reference proteome</keyword>
<organism evidence="1 2">
    <name type="scientific">Oesophagostomum dentatum</name>
    <name type="common">Nodular worm</name>
    <dbReference type="NCBI Taxonomy" id="61180"/>
    <lineage>
        <taxon>Eukaryota</taxon>
        <taxon>Metazoa</taxon>
        <taxon>Ecdysozoa</taxon>
        <taxon>Nematoda</taxon>
        <taxon>Chromadorea</taxon>
        <taxon>Rhabditida</taxon>
        <taxon>Rhabditina</taxon>
        <taxon>Rhabditomorpha</taxon>
        <taxon>Strongyloidea</taxon>
        <taxon>Strongylidae</taxon>
        <taxon>Oesophagostomum</taxon>
    </lineage>
</organism>
<dbReference type="PANTHER" id="PTHR31751">
    <property type="entry name" value="SI:CH211-108C17.2-RELATED-RELATED"/>
    <property type="match status" value="1"/>
</dbReference>
<dbReference type="EMBL" id="KN578474">
    <property type="protein sequence ID" value="KHJ82586.1"/>
    <property type="molecule type" value="Genomic_DNA"/>
</dbReference>
<name>A0A0B1SFD1_OESDE</name>
<feature type="non-terminal residue" evidence="1">
    <location>
        <position position="366"/>
    </location>
</feature>
<protein>
    <submittedName>
        <fullName evidence="1">Uncharacterized protein</fullName>
    </submittedName>
</protein>
<dbReference type="PANTHER" id="PTHR31751:SF42">
    <property type="entry name" value="PROTEIN CBG10204"/>
    <property type="match status" value="1"/>
</dbReference>
<gene>
    <name evidence="1" type="ORF">OESDEN_17720</name>
</gene>
<evidence type="ECO:0000313" key="1">
    <source>
        <dbReference type="EMBL" id="KHJ82586.1"/>
    </source>
</evidence>